<organism evidence="3 4">
    <name type="scientific">Acinetobacter lanii</name>
    <dbReference type="NCBI Taxonomy" id="2715163"/>
    <lineage>
        <taxon>Bacteria</taxon>
        <taxon>Pseudomonadati</taxon>
        <taxon>Pseudomonadota</taxon>
        <taxon>Gammaproteobacteria</taxon>
        <taxon>Moraxellales</taxon>
        <taxon>Moraxellaceae</taxon>
        <taxon>Acinetobacter</taxon>
    </lineage>
</organism>
<evidence type="ECO:0000256" key="2">
    <source>
        <dbReference type="SAM" id="SignalP"/>
    </source>
</evidence>
<dbReference type="SUPFAM" id="SSF51126">
    <property type="entry name" value="Pectin lyase-like"/>
    <property type="match status" value="1"/>
</dbReference>
<dbReference type="InterPro" id="IPR026457">
    <property type="entry name" value="CSLREA_Nterm"/>
</dbReference>
<dbReference type="InterPro" id="IPR012334">
    <property type="entry name" value="Pectin_lyas_fold"/>
</dbReference>
<keyword evidence="4" id="KW-1185">Reference proteome</keyword>
<accession>A0A6G8S5I6</accession>
<feature type="signal peptide" evidence="2">
    <location>
        <begin position="1"/>
        <end position="19"/>
    </location>
</feature>
<keyword evidence="1" id="KW-1133">Transmembrane helix</keyword>
<proteinExistence type="predicted"/>
<dbReference type="KEGG" id="alj:G8D99_10605"/>
<keyword evidence="1" id="KW-0472">Membrane</keyword>
<dbReference type="AlphaFoldDB" id="A0A6G8S5I6"/>
<gene>
    <name evidence="3" type="primary">rbtA</name>
    <name evidence="3" type="ORF">G8D99_10605</name>
</gene>
<feature type="chain" id="PRO_5026280666" evidence="2">
    <location>
        <begin position="20"/>
        <end position="601"/>
    </location>
</feature>
<evidence type="ECO:0000256" key="1">
    <source>
        <dbReference type="SAM" id="Phobius"/>
    </source>
</evidence>
<reference evidence="3 4" key="1">
    <citation type="submission" date="2020-03" db="EMBL/GenBank/DDBJ databases">
        <authorList>
            <person name="Zhu W."/>
        </authorList>
    </citation>
    <scope>NUCLEOTIDE SEQUENCE [LARGE SCALE GENOMIC DNA]</scope>
    <source>
        <strain evidence="3 4">185</strain>
    </source>
</reference>
<dbReference type="Proteomes" id="UP000501939">
    <property type="component" value="Chromosome"/>
</dbReference>
<dbReference type="RefSeq" id="WP_166325575.1">
    <property type="nucleotide sequence ID" value="NZ_CP049916.1"/>
</dbReference>
<dbReference type="Gene3D" id="2.160.20.10">
    <property type="entry name" value="Single-stranded right-handed beta-helix, Pectin lyase-like"/>
    <property type="match status" value="1"/>
</dbReference>
<evidence type="ECO:0000313" key="4">
    <source>
        <dbReference type="Proteomes" id="UP000501939"/>
    </source>
</evidence>
<protein>
    <submittedName>
        <fullName evidence="3">Rhombotarget A</fullName>
    </submittedName>
</protein>
<dbReference type="InterPro" id="IPR011050">
    <property type="entry name" value="Pectin_lyase_fold/virulence"/>
</dbReference>
<feature type="transmembrane region" description="Helical" evidence="1">
    <location>
        <begin position="575"/>
        <end position="592"/>
    </location>
</feature>
<dbReference type="Gene3D" id="2.60.40.3440">
    <property type="match status" value="1"/>
</dbReference>
<dbReference type="InterPro" id="IPR026454">
    <property type="entry name" value="Rhombotarget_A"/>
</dbReference>
<dbReference type="Pfam" id="PF17963">
    <property type="entry name" value="Big_9"/>
    <property type="match status" value="1"/>
</dbReference>
<keyword evidence="2" id="KW-0732">Signal</keyword>
<evidence type="ECO:0000313" key="3">
    <source>
        <dbReference type="EMBL" id="QIO09425.1"/>
    </source>
</evidence>
<keyword evidence="1" id="KW-0812">Transmembrane</keyword>
<dbReference type="EMBL" id="CP049916">
    <property type="protein sequence ID" value="QIO09425.1"/>
    <property type="molecule type" value="Genomic_DNA"/>
</dbReference>
<sequence length="601" mass="64490">MHKHAFALLMLGLSGQALAADLVVTTTEDVVKADSECSLREAIEYVNQGLPEAGYNGCGGKDASNVIFLSEKEYKLNSQITISKDLTLKTQYDTAPTDNVYGKHNAVIKMAGTDRIFNIDRTASTLPPSSEEPDKLIQVSLYEVTLKGCDAASCKDQGGLIYNKESLSIEYGQLLNGKARLGGAIYNVVSDITKMGSVIIENSLIQGNKANNGAVVYGDLPQYSILKSVLRDNEATDASGALFDAAQGFTQEQSLALGIGFLRGLQNATIFNNKGYVIRVMDSVMVNNVTMLFNTKGILFDAPNGFGSVVNSILAKNGSADCTFNSAKSNAVISNNLYSVGCEGVQSQALGAINLIAGSTSEGQCDISSDGLLCPFKEYEGFTLGYFKPRLLTSYKTLDDSLIVNQGPNQTSSLLECASTDQRSKGRPGNKELCDRGAVELLVDRTAIKQVGDDILYGEKGKMSIADQLADGELITPAQCQALFGNPVQGTQWQPGCMKIVQTNTPSKGTLTMTQDGEIVYTPNGDWHGSDEFKILVVTSTTRFSDSLNPYIEIPAKIVQDPPNDFKDYKVKTSGGAYGLGGLLILLGLIGLRRSKRSNEE</sequence>
<name>A0A6G8S5I6_9GAMM</name>
<dbReference type="NCBIfam" id="TIGR04214">
    <property type="entry name" value="CSLREA_Nterm"/>
    <property type="match status" value="1"/>
</dbReference>
<dbReference type="NCBIfam" id="TIGR04212">
    <property type="entry name" value="GlyGly_RbtA"/>
    <property type="match status" value="1"/>
</dbReference>